<evidence type="ECO:0000313" key="1">
    <source>
        <dbReference type="EMBL" id="MFD2612472.1"/>
    </source>
</evidence>
<protein>
    <recommendedName>
        <fullName evidence="3">Alpha-L-rhamnosidase six-hairpin glycosidase domain-containing protein</fullName>
    </recommendedName>
</protein>
<keyword evidence="2" id="KW-1185">Reference proteome</keyword>
<dbReference type="InterPro" id="IPR008928">
    <property type="entry name" value="6-hairpin_glycosidase_sf"/>
</dbReference>
<dbReference type="Proteomes" id="UP001597541">
    <property type="component" value="Unassembled WGS sequence"/>
</dbReference>
<sequence length="730" mass="83610">MSRLKSLLEAHPEWIPPRSDEHTVIGVPHTRDHRKTFAEPGGSFSPGVGTFGVSVWLYDHGADRFYAPERMDREELHWRWEQGYLPILNSAWEASGISVEQELFADQLGTLENIVNSQRVVLKNRGDHAASLTVYVTVRPYGPAGGLIQRLELGPAECHVNGRLVMLAGAPAESFGTVSYGEHGEDISAYLQKGGLPVQSKANDEKAARPGCCSGALAYAVKLDPGEQQSFDFDWYVHPLEEHYEDAFRTYHEGGYETKKAKVRKEWETLLHATALSVPDERFKNAYYSTLAQFLVASVNHEPRIATITYPLFWIRDGVYIMNALDKAGLHEEARLQLDKLKGLLFAGGFGAEPDALGGTIWPFWTHYRLTGDREWLREVYPAIQERAEWIIRCRHSQTYMYHDVEMRVPDQRNTAQTDLICEPARDGLIIGRMDWHRPLLWINAFSFLGLRGASEMAAVLGMEEEAERYRLEASDLKVSLERYAKDHFGGNERDTVCALWPTEALDSSSADLLESYESRWNQVRLQGNGEYAPEPLWKYFELGQAHNYLWLGDREKVWTSLHYYLDHHDVKGLFGWLEDNHDIAEYWSQIEGWYQLPSRQPHGWVSSELFLLLRDMLAYEQGDTLIIGEGIPAEWLKMGSAVHISRFATFFGPVDLSLEVKEGGRLILELSFHRTDRLPELVDLRLPWPEGELYTNMGTKQAERVWFGRTYYENKGVFTLQVEMPEEEM</sequence>
<dbReference type="Gene3D" id="1.50.10.10">
    <property type="match status" value="1"/>
</dbReference>
<dbReference type="RefSeq" id="WP_377602071.1">
    <property type="nucleotide sequence ID" value="NZ_JBHUME010000007.1"/>
</dbReference>
<accession>A0ABW5PDS8</accession>
<evidence type="ECO:0008006" key="3">
    <source>
        <dbReference type="Google" id="ProtNLM"/>
    </source>
</evidence>
<dbReference type="EMBL" id="JBHUME010000007">
    <property type="protein sequence ID" value="MFD2612472.1"/>
    <property type="molecule type" value="Genomic_DNA"/>
</dbReference>
<organism evidence="1 2">
    <name type="scientific">Paenibacillus gansuensis</name>
    <dbReference type="NCBI Taxonomy" id="306542"/>
    <lineage>
        <taxon>Bacteria</taxon>
        <taxon>Bacillati</taxon>
        <taxon>Bacillota</taxon>
        <taxon>Bacilli</taxon>
        <taxon>Bacillales</taxon>
        <taxon>Paenibacillaceae</taxon>
        <taxon>Paenibacillus</taxon>
    </lineage>
</organism>
<evidence type="ECO:0000313" key="2">
    <source>
        <dbReference type="Proteomes" id="UP001597541"/>
    </source>
</evidence>
<reference evidence="2" key="1">
    <citation type="journal article" date="2019" name="Int. J. Syst. Evol. Microbiol.">
        <title>The Global Catalogue of Microorganisms (GCM) 10K type strain sequencing project: providing services to taxonomists for standard genome sequencing and annotation.</title>
        <authorList>
            <consortium name="The Broad Institute Genomics Platform"/>
            <consortium name="The Broad Institute Genome Sequencing Center for Infectious Disease"/>
            <person name="Wu L."/>
            <person name="Ma J."/>
        </authorList>
    </citation>
    <scope>NUCLEOTIDE SEQUENCE [LARGE SCALE GENOMIC DNA]</scope>
    <source>
        <strain evidence="2">KCTC 3950</strain>
    </source>
</reference>
<proteinExistence type="predicted"/>
<gene>
    <name evidence="1" type="ORF">ACFSUF_08565</name>
</gene>
<dbReference type="SUPFAM" id="SSF48208">
    <property type="entry name" value="Six-hairpin glycosidases"/>
    <property type="match status" value="1"/>
</dbReference>
<dbReference type="InterPro" id="IPR012341">
    <property type="entry name" value="6hp_glycosidase-like_sf"/>
</dbReference>
<comment type="caution">
    <text evidence="1">The sequence shown here is derived from an EMBL/GenBank/DDBJ whole genome shotgun (WGS) entry which is preliminary data.</text>
</comment>
<name>A0ABW5PDS8_9BACL</name>